<keyword evidence="1" id="KW-0472">Membrane</keyword>
<feature type="transmembrane region" description="Helical" evidence="1">
    <location>
        <begin position="122"/>
        <end position="144"/>
    </location>
</feature>
<gene>
    <name evidence="3" type="primary">vanZ</name>
    <name evidence="3" type="ORF">XA3_11960</name>
</gene>
<dbReference type="PANTHER" id="PTHR36834">
    <property type="entry name" value="MEMBRANE PROTEIN-RELATED"/>
    <property type="match status" value="1"/>
</dbReference>
<keyword evidence="1" id="KW-1133">Transmembrane helix</keyword>
<evidence type="ECO:0000313" key="4">
    <source>
        <dbReference type="Proteomes" id="UP001321861"/>
    </source>
</evidence>
<name>A0AAU9DFN2_9LACO</name>
<dbReference type="RefSeq" id="WP_317634589.1">
    <property type="nucleotide sequence ID" value="NZ_AP026802.1"/>
</dbReference>
<dbReference type="InterPro" id="IPR006976">
    <property type="entry name" value="VanZ-like"/>
</dbReference>
<sequence length="209" mass="25285">MYIFGTLYRYLYQNWGYRYINFGIVKMGFIALDKTIVYFLMFLILRTLFNFFWRKKGTTIKRELTFDLFMFYLIFILFFTVFRQVYWPWQITLDFHRPLSEVNWVPFVQTIKMTNGITKVALIYNFLGNIVLFMPIGFLLCAIRKKPHHKVMAFFAGFCLSLFIEISQFLLHSGQTDVDDLIFNSVGMVIGLMIYHLLFERKKKKRRRR</sequence>
<feature type="domain" description="VanZ-like" evidence="2">
    <location>
        <begin position="69"/>
        <end position="198"/>
    </location>
</feature>
<organism evidence="3 4">
    <name type="scientific">Xylocopilactobacillus apicola</name>
    <dbReference type="NCBI Taxonomy" id="2932184"/>
    <lineage>
        <taxon>Bacteria</taxon>
        <taxon>Bacillati</taxon>
        <taxon>Bacillota</taxon>
        <taxon>Bacilli</taxon>
        <taxon>Lactobacillales</taxon>
        <taxon>Lactobacillaceae</taxon>
        <taxon>Xylocopilactobacillus</taxon>
    </lineage>
</organism>
<evidence type="ECO:0000313" key="3">
    <source>
        <dbReference type="EMBL" id="BDR58755.1"/>
    </source>
</evidence>
<feature type="transmembrane region" description="Helical" evidence="1">
    <location>
        <begin position="151"/>
        <end position="170"/>
    </location>
</feature>
<dbReference type="Proteomes" id="UP001321861">
    <property type="component" value="Chromosome"/>
</dbReference>
<evidence type="ECO:0000256" key="1">
    <source>
        <dbReference type="SAM" id="Phobius"/>
    </source>
</evidence>
<dbReference type="KEGG" id="xap:XA3_11960"/>
<feature type="transmembrane region" description="Helical" evidence="1">
    <location>
        <begin position="65"/>
        <end position="86"/>
    </location>
</feature>
<feature type="transmembrane region" description="Helical" evidence="1">
    <location>
        <begin position="182"/>
        <end position="199"/>
    </location>
</feature>
<dbReference type="PANTHER" id="PTHR36834:SF2">
    <property type="entry name" value="MEMBRANE PROTEIN"/>
    <property type="match status" value="1"/>
</dbReference>
<accession>A0AAU9DFN2</accession>
<feature type="transmembrane region" description="Helical" evidence="1">
    <location>
        <begin position="36"/>
        <end position="53"/>
    </location>
</feature>
<proteinExistence type="predicted"/>
<dbReference type="AlphaFoldDB" id="A0AAU9DFN2"/>
<dbReference type="InterPro" id="IPR053150">
    <property type="entry name" value="Teicoplanin_resist-assoc"/>
</dbReference>
<evidence type="ECO:0000259" key="2">
    <source>
        <dbReference type="Pfam" id="PF04892"/>
    </source>
</evidence>
<dbReference type="EMBL" id="AP026802">
    <property type="protein sequence ID" value="BDR58755.1"/>
    <property type="molecule type" value="Genomic_DNA"/>
</dbReference>
<reference evidence="3 4" key="1">
    <citation type="journal article" date="2023" name="Microbiol. Spectr.">
        <title>Symbiosis of Carpenter Bees with Uncharacterized Lactic Acid Bacteria Showing NAD Auxotrophy.</title>
        <authorList>
            <person name="Kawasaki S."/>
            <person name="Ozawa K."/>
            <person name="Mori T."/>
            <person name="Yamamoto A."/>
            <person name="Ito M."/>
            <person name="Ohkuma M."/>
            <person name="Sakamoto M."/>
            <person name="Matsutani M."/>
        </authorList>
    </citation>
    <scope>NUCLEOTIDE SEQUENCE [LARGE SCALE GENOMIC DNA]</scope>
    <source>
        <strain evidence="3 4">XA3</strain>
    </source>
</reference>
<keyword evidence="4" id="KW-1185">Reference proteome</keyword>
<dbReference type="Pfam" id="PF04892">
    <property type="entry name" value="VanZ"/>
    <property type="match status" value="1"/>
</dbReference>
<keyword evidence="1" id="KW-0812">Transmembrane</keyword>
<protein>
    <submittedName>
        <fullName evidence="3">Glycopeptide antibiotics resistance protein</fullName>
    </submittedName>
</protein>